<evidence type="ECO:0000313" key="4">
    <source>
        <dbReference type="EMBL" id="MBS7824777.1"/>
    </source>
</evidence>
<dbReference type="SUPFAM" id="SSF53271">
    <property type="entry name" value="PRTase-like"/>
    <property type="match status" value="1"/>
</dbReference>
<gene>
    <name evidence="4" type="ORF">J7561_06110</name>
</gene>
<dbReference type="PANTHER" id="PTHR47505">
    <property type="entry name" value="DNA UTILIZATION PROTEIN YHGH"/>
    <property type="match status" value="1"/>
</dbReference>
<dbReference type="Pfam" id="PF18912">
    <property type="entry name" value="DZR_2"/>
    <property type="match status" value="1"/>
</dbReference>
<name>A0AB35BY66_9GAMM</name>
<dbReference type="Proteomes" id="UP000680020">
    <property type="component" value="Unassembled WGS sequence"/>
</dbReference>
<evidence type="ECO:0000259" key="2">
    <source>
        <dbReference type="Pfam" id="PF00156"/>
    </source>
</evidence>
<dbReference type="InterPro" id="IPR051910">
    <property type="entry name" value="ComF/GntX_DNA_util-trans"/>
</dbReference>
<dbReference type="RefSeq" id="WP_213403954.1">
    <property type="nucleotide sequence ID" value="NZ_JAGIBT010000005.1"/>
</dbReference>
<comment type="similarity">
    <text evidence="1">Belongs to the ComF/GntX family.</text>
</comment>
<proteinExistence type="inferred from homology"/>
<dbReference type="SUPFAM" id="SSF48695">
    <property type="entry name" value="Multiheme cytochromes"/>
    <property type="match status" value="1"/>
</dbReference>
<dbReference type="InterPro" id="IPR036280">
    <property type="entry name" value="Multihaem_cyt_sf"/>
</dbReference>
<dbReference type="InterPro" id="IPR029057">
    <property type="entry name" value="PRTase-like"/>
</dbReference>
<dbReference type="CDD" id="cd06223">
    <property type="entry name" value="PRTases_typeI"/>
    <property type="match status" value="1"/>
</dbReference>
<dbReference type="Gene3D" id="3.40.50.2020">
    <property type="match status" value="1"/>
</dbReference>
<dbReference type="Pfam" id="PF00156">
    <property type="entry name" value="Pribosyltran"/>
    <property type="match status" value="1"/>
</dbReference>
<feature type="domain" description="Double zinc ribbon" evidence="3">
    <location>
        <begin position="9"/>
        <end position="60"/>
    </location>
</feature>
<evidence type="ECO:0000256" key="1">
    <source>
        <dbReference type="ARBA" id="ARBA00008007"/>
    </source>
</evidence>
<evidence type="ECO:0000313" key="5">
    <source>
        <dbReference type="Proteomes" id="UP000680020"/>
    </source>
</evidence>
<accession>A0AB35BY66</accession>
<dbReference type="EMBL" id="JAGIBU010000004">
    <property type="protein sequence ID" value="MBS7824777.1"/>
    <property type="molecule type" value="Genomic_DNA"/>
</dbReference>
<sequence length="229" mass="25097">MSRFAKIFHGLYPKRCLICHETMTLERYVCASCHGSLWPVTDYCTTCGGDLIENVGCLHCSDEASPAIDHIIMGYHYQDAVRTAIVGLKFNRQVYMVRALSEWMNGVILMHQNWLSTIDAIVPMPVDRVRLAGRGFNQVHEIAKALQPALQAPILSNVLHKRALTIPQSGLNRQARLTNLTGALSANAVSGHLLLLDDVMTTGKTLQHAARALKDAGAQTVTALVIAKA</sequence>
<protein>
    <submittedName>
        <fullName evidence="4">ComF family protein</fullName>
    </submittedName>
</protein>
<evidence type="ECO:0000259" key="3">
    <source>
        <dbReference type="Pfam" id="PF18912"/>
    </source>
</evidence>
<organism evidence="4 5">
    <name type="scientific">Wohlfahrtiimonas chitiniclastica</name>
    <dbReference type="NCBI Taxonomy" id="400946"/>
    <lineage>
        <taxon>Bacteria</taxon>
        <taxon>Pseudomonadati</taxon>
        <taxon>Pseudomonadota</taxon>
        <taxon>Gammaproteobacteria</taxon>
        <taxon>Cardiobacteriales</taxon>
        <taxon>Ignatzschineriaceae</taxon>
        <taxon>Wohlfahrtiimonas</taxon>
    </lineage>
</organism>
<comment type="caution">
    <text evidence="4">The sequence shown here is derived from an EMBL/GenBank/DDBJ whole genome shotgun (WGS) entry which is preliminary data.</text>
</comment>
<dbReference type="InterPro" id="IPR000836">
    <property type="entry name" value="PRTase_dom"/>
</dbReference>
<dbReference type="InterPro" id="IPR044005">
    <property type="entry name" value="DZR_2"/>
</dbReference>
<feature type="domain" description="Phosphoribosyltransferase" evidence="2">
    <location>
        <begin position="192"/>
        <end position="227"/>
    </location>
</feature>
<dbReference type="AlphaFoldDB" id="A0AB35BY66"/>
<dbReference type="PANTHER" id="PTHR47505:SF1">
    <property type="entry name" value="DNA UTILIZATION PROTEIN YHGH"/>
    <property type="match status" value="1"/>
</dbReference>
<reference evidence="4" key="1">
    <citation type="submission" date="2021-03" db="EMBL/GenBank/DDBJ databases">
        <title>Identification and antibiotic profiling of Wohlfahrtiimonas chitiniclastica, an underestimated human pathogen.</title>
        <authorList>
            <person name="Kopf A."/>
            <person name="Bunk B."/>
            <person name="Coldewey S."/>
            <person name="Gunzer F."/>
            <person name="Riedel T."/>
            <person name="Schroettner P."/>
        </authorList>
    </citation>
    <scope>NUCLEOTIDE SEQUENCE</scope>
    <source>
        <strain evidence="4">DSM 100917</strain>
    </source>
</reference>